<evidence type="ECO:0008006" key="6">
    <source>
        <dbReference type="Google" id="ProtNLM"/>
    </source>
</evidence>
<organism evidence="4 5">
    <name type="scientific">Cryptotermes secundus</name>
    <dbReference type="NCBI Taxonomy" id="105785"/>
    <lineage>
        <taxon>Eukaryota</taxon>
        <taxon>Metazoa</taxon>
        <taxon>Ecdysozoa</taxon>
        <taxon>Arthropoda</taxon>
        <taxon>Hexapoda</taxon>
        <taxon>Insecta</taxon>
        <taxon>Pterygota</taxon>
        <taxon>Neoptera</taxon>
        <taxon>Polyneoptera</taxon>
        <taxon>Dictyoptera</taxon>
        <taxon>Blattodea</taxon>
        <taxon>Blattoidea</taxon>
        <taxon>Termitoidae</taxon>
        <taxon>Kalotermitidae</taxon>
        <taxon>Cryptotermitinae</taxon>
        <taxon>Cryptotermes</taxon>
    </lineage>
</organism>
<dbReference type="GO" id="GO:0006123">
    <property type="term" value="P:mitochondrial electron transport, cytochrome c to oxygen"/>
    <property type="evidence" value="ECO:0007669"/>
    <property type="project" value="InterPro"/>
</dbReference>
<dbReference type="EMBL" id="NEVH01026110">
    <property type="protein sequence ID" value="PNF14601.1"/>
    <property type="molecule type" value="Genomic_DNA"/>
</dbReference>
<dbReference type="SUPFAM" id="SSF57802">
    <property type="entry name" value="Rubredoxin-like"/>
    <property type="match status" value="1"/>
</dbReference>
<dbReference type="Proteomes" id="UP000235965">
    <property type="component" value="Unassembled WGS sequence"/>
</dbReference>
<dbReference type="Pfam" id="PF01215">
    <property type="entry name" value="COX5B"/>
    <property type="match status" value="1"/>
</dbReference>
<feature type="binding site" evidence="3">
    <location>
        <position position="82"/>
    </location>
    <ligand>
        <name>Zn(2+)</name>
        <dbReference type="ChEBI" id="CHEBI:29105"/>
    </ligand>
</feature>
<keyword evidence="5" id="KW-1185">Reference proteome</keyword>
<dbReference type="STRING" id="105785.A0A2J7PE36"/>
<evidence type="ECO:0000313" key="5">
    <source>
        <dbReference type="Proteomes" id="UP000235965"/>
    </source>
</evidence>
<dbReference type="PROSITE" id="PS51359">
    <property type="entry name" value="COX5B_2"/>
    <property type="match status" value="1"/>
</dbReference>
<dbReference type="AlphaFoldDB" id="A0A2J7PE36"/>
<evidence type="ECO:0000313" key="4">
    <source>
        <dbReference type="EMBL" id="PNF14601.1"/>
    </source>
</evidence>
<dbReference type="PANTHER" id="PTHR10122">
    <property type="entry name" value="CYTOCHROME C OXIDASE SUBUNIT 5B, MITOCHONDRIAL"/>
    <property type="match status" value="1"/>
</dbReference>
<accession>A0A2J7PE36</accession>
<reference evidence="4 5" key="1">
    <citation type="submission" date="2017-12" db="EMBL/GenBank/DDBJ databases">
        <title>Hemimetabolous genomes reveal molecular basis of termite eusociality.</title>
        <authorList>
            <person name="Harrison M.C."/>
            <person name="Jongepier E."/>
            <person name="Robertson H.M."/>
            <person name="Arning N."/>
            <person name="Bitard-Feildel T."/>
            <person name="Chao H."/>
            <person name="Childers C.P."/>
            <person name="Dinh H."/>
            <person name="Doddapaneni H."/>
            <person name="Dugan S."/>
            <person name="Gowin J."/>
            <person name="Greiner C."/>
            <person name="Han Y."/>
            <person name="Hu H."/>
            <person name="Hughes D.S.T."/>
            <person name="Huylmans A.-K."/>
            <person name="Kemena C."/>
            <person name="Kremer L.P.M."/>
            <person name="Lee S.L."/>
            <person name="Lopez-Ezquerra A."/>
            <person name="Mallet L."/>
            <person name="Monroy-Kuhn J.M."/>
            <person name="Moser A."/>
            <person name="Murali S.C."/>
            <person name="Muzny D.M."/>
            <person name="Otani S."/>
            <person name="Piulachs M.-D."/>
            <person name="Poelchau M."/>
            <person name="Qu J."/>
            <person name="Schaub F."/>
            <person name="Wada-Katsumata A."/>
            <person name="Worley K.C."/>
            <person name="Xie Q."/>
            <person name="Ylla G."/>
            <person name="Poulsen M."/>
            <person name="Gibbs R.A."/>
            <person name="Schal C."/>
            <person name="Richards S."/>
            <person name="Belles X."/>
            <person name="Korb J."/>
            <person name="Bornberg-Bauer E."/>
        </authorList>
    </citation>
    <scope>NUCLEOTIDE SEQUENCE [LARGE SCALE GENOMIC DNA]</scope>
    <source>
        <tissue evidence="4">Whole body</tissue>
    </source>
</reference>
<name>A0A2J7PE36_9NEOP</name>
<dbReference type="InterPro" id="IPR036972">
    <property type="entry name" value="Cyt_c_oxidase_su5b_sf"/>
</dbReference>
<gene>
    <name evidence="4" type="ORF">B7P43_G13108</name>
</gene>
<evidence type="ECO:0000256" key="1">
    <source>
        <dbReference type="ARBA" id="ARBA00022723"/>
    </source>
</evidence>
<sequence>MDPSLEEEVLLLAVALDEDEGESRTINKRVVCKGTLSLCFPESPPDVRTDPYGLAVKRGPGTKDKPNLIPSAFDSRIIGCLCDDESTHINWMWLHKGTASRCGCGYWFKLVEKPAL</sequence>
<keyword evidence="1 3" id="KW-0479">Metal-binding</keyword>
<feature type="binding site" evidence="3">
    <location>
        <position position="102"/>
    </location>
    <ligand>
        <name>Zn(2+)</name>
        <dbReference type="ChEBI" id="CHEBI:29105"/>
    </ligand>
</feature>
<feature type="binding site" evidence="3">
    <location>
        <position position="80"/>
    </location>
    <ligand>
        <name>Zn(2+)</name>
        <dbReference type="ChEBI" id="CHEBI:29105"/>
    </ligand>
</feature>
<dbReference type="OrthoDB" id="10249250at2759"/>
<feature type="binding site" evidence="3">
    <location>
        <position position="104"/>
    </location>
    <ligand>
        <name>Zn(2+)</name>
        <dbReference type="ChEBI" id="CHEBI:29105"/>
    </ligand>
</feature>
<dbReference type="GO" id="GO:0046872">
    <property type="term" value="F:metal ion binding"/>
    <property type="evidence" value="ECO:0007669"/>
    <property type="project" value="UniProtKB-KW"/>
</dbReference>
<keyword evidence="2 3" id="KW-0862">Zinc</keyword>
<evidence type="ECO:0000256" key="2">
    <source>
        <dbReference type="ARBA" id="ARBA00022833"/>
    </source>
</evidence>
<dbReference type="GO" id="GO:0045277">
    <property type="term" value="C:respiratory chain complex IV"/>
    <property type="evidence" value="ECO:0007669"/>
    <property type="project" value="InterPro"/>
</dbReference>
<comment type="caution">
    <text evidence="4">The sequence shown here is derived from an EMBL/GenBank/DDBJ whole genome shotgun (WGS) entry which is preliminary data.</text>
</comment>
<dbReference type="GO" id="GO:0005740">
    <property type="term" value="C:mitochondrial envelope"/>
    <property type="evidence" value="ECO:0007669"/>
    <property type="project" value="InterPro"/>
</dbReference>
<dbReference type="Gene3D" id="2.60.11.10">
    <property type="entry name" value="Cytochrome c oxidase, subunit Vb"/>
    <property type="match status" value="1"/>
</dbReference>
<protein>
    <recommendedName>
        <fullName evidence="6">Cytochrome c oxidase subunit 5B, mitochondrial</fullName>
    </recommendedName>
</protein>
<proteinExistence type="predicted"/>
<dbReference type="PANTHER" id="PTHR10122:SF0">
    <property type="entry name" value="CYTOCHROME C OXIDASE SUBUNIT 5B, ISOFORM A-RELATED"/>
    <property type="match status" value="1"/>
</dbReference>
<evidence type="ECO:0000256" key="3">
    <source>
        <dbReference type="PIRSR" id="PIRSR602124-1"/>
    </source>
</evidence>
<dbReference type="InParanoid" id="A0A2J7PE36"/>
<dbReference type="InterPro" id="IPR002124">
    <property type="entry name" value="Cyt_c_oxidase_su5b"/>
</dbReference>
<dbReference type="FunCoup" id="A0A2J7PE36">
    <property type="interactions" value="1071"/>
</dbReference>